<organism evidence="1 2">
    <name type="scientific">Candidatus Terrybacteria bacterium RIFCSPHIGHO2_01_FULL_43_35</name>
    <dbReference type="NCBI Taxonomy" id="1802361"/>
    <lineage>
        <taxon>Bacteria</taxon>
        <taxon>Candidatus Terryibacteriota</taxon>
    </lineage>
</organism>
<evidence type="ECO:0000313" key="2">
    <source>
        <dbReference type="Proteomes" id="UP000178869"/>
    </source>
</evidence>
<dbReference type="EMBL" id="MHSR01000015">
    <property type="protein sequence ID" value="OHA46465.1"/>
    <property type="molecule type" value="Genomic_DNA"/>
</dbReference>
<gene>
    <name evidence="1" type="ORF">A2828_01125</name>
</gene>
<name>A0A1G2PDQ7_9BACT</name>
<sequence length="92" mass="11025">MDKITIEKESENDDGWVFWITLREGDSEADYEVTLTKDYYDMLTQQKELPESLVRRSFEFLLAREPKESILKKFDLALIQKYFLEYENTISS</sequence>
<evidence type="ECO:0000313" key="1">
    <source>
        <dbReference type="EMBL" id="OHA46465.1"/>
    </source>
</evidence>
<dbReference type="AlphaFoldDB" id="A0A1G2PDQ7"/>
<accession>A0A1G2PDQ7</accession>
<protein>
    <submittedName>
        <fullName evidence="1">Uncharacterized protein</fullName>
    </submittedName>
</protein>
<comment type="caution">
    <text evidence="1">The sequence shown here is derived from an EMBL/GenBank/DDBJ whole genome shotgun (WGS) entry which is preliminary data.</text>
</comment>
<proteinExistence type="predicted"/>
<dbReference type="Proteomes" id="UP000178869">
    <property type="component" value="Unassembled WGS sequence"/>
</dbReference>
<reference evidence="1 2" key="1">
    <citation type="journal article" date="2016" name="Nat. Commun.">
        <title>Thousands of microbial genomes shed light on interconnected biogeochemical processes in an aquifer system.</title>
        <authorList>
            <person name="Anantharaman K."/>
            <person name="Brown C.T."/>
            <person name="Hug L.A."/>
            <person name="Sharon I."/>
            <person name="Castelle C.J."/>
            <person name="Probst A.J."/>
            <person name="Thomas B.C."/>
            <person name="Singh A."/>
            <person name="Wilkins M.J."/>
            <person name="Karaoz U."/>
            <person name="Brodie E.L."/>
            <person name="Williams K.H."/>
            <person name="Hubbard S.S."/>
            <person name="Banfield J.F."/>
        </authorList>
    </citation>
    <scope>NUCLEOTIDE SEQUENCE [LARGE SCALE GENOMIC DNA]</scope>
</reference>